<evidence type="ECO:0000313" key="3">
    <source>
        <dbReference type="Proteomes" id="UP001150942"/>
    </source>
</evidence>
<comment type="caution">
    <text evidence="2">The sequence shown here is derived from an EMBL/GenBank/DDBJ whole genome shotgun (WGS) entry which is preliminary data.</text>
</comment>
<dbReference type="AlphaFoldDB" id="A0A9W9MB37"/>
<dbReference type="Proteomes" id="UP001150942">
    <property type="component" value="Unassembled WGS sequence"/>
</dbReference>
<evidence type="ECO:0000256" key="1">
    <source>
        <dbReference type="SAM" id="MobiDB-lite"/>
    </source>
</evidence>
<evidence type="ECO:0000313" key="2">
    <source>
        <dbReference type="EMBL" id="KAJ5195925.1"/>
    </source>
</evidence>
<reference evidence="2" key="2">
    <citation type="journal article" date="2023" name="IMA Fungus">
        <title>Comparative genomic study of the Penicillium genus elucidates a diverse pangenome and 15 lateral gene transfer events.</title>
        <authorList>
            <person name="Petersen C."/>
            <person name="Sorensen T."/>
            <person name="Nielsen M.R."/>
            <person name="Sondergaard T.E."/>
            <person name="Sorensen J.L."/>
            <person name="Fitzpatrick D.A."/>
            <person name="Frisvad J.C."/>
            <person name="Nielsen K.L."/>
        </authorList>
    </citation>
    <scope>NUCLEOTIDE SEQUENCE</scope>
    <source>
        <strain evidence="2">IBT 20477</strain>
    </source>
</reference>
<sequence length="122" mass="13731">MFSAAERVPLERETPNKAHVRSTPPGSARKHQPSHRLHTSLDQRSLILNSAPHPKRAAWQGKEHPFQPRSCLQKAATPTLARRIIDAPHAFRDTPSYQDSPPPAQTELEAGPHCVDRSWRIL</sequence>
<reference evidence="2" key="1">
    <citation type="submission" date="2022-11" db="EMBL/GenBank/DDBJ databases">
        <authorList>
            <person name="Petersen C."/>
        </authorList>
    </citation>
    <scope>NUCLEOTIDE SEQUENCE</scope>
    <source>
        <strain evidence="2">IBT 20477</strain>
    </source>
</reference>
<feature type="region of interest" description="Disordered" evidence="1">
    <location>
        <begin position="1"/>
        <end position="42"/>
    </location>
</feature>
<keyword evidence="3" id="KW-1185">Reference proteome</keyword>
<accession>A0A9W9MB37</accession>
<feature type="compositionally biased region" description="Basic residues" evidence="1">
    <location>
        <begin position="28"/>
        <end position="38"/>
    </location>
</feature>
<name>A0A9W9MB37_9EURO</name>
<organism evidence="2 3">
    <name type="scientific">Penicillium cf. viridicatum</name>
    <dbReference type="NCBI Taxonomy" id="2972119"/>
    <lineage>
        <taxon>Eukaryota</taxon>
        <taxon>Fungi</taxon>
        <taxon>Dikarya</taxon>
        <taxon>Ascomycota</taxon>
        <taxon>Pezizomycotina</taxon>
        <taxon>Eurotiomycetes</taxon>
        <taxon>Eurotiomycetidae</taxon>
        <taxon>Eurotiales</taxon>
        <taxon>Aspergillaceae</taxon>
        <taxon>Penicillium</taxon>
    </lineage>
</organism>
<proteinExistence type="predicted"/>
<gene>
    <name evidence="2" type="ORF">N7449_006404</name>
</gene>
<dbReference type="EMBL" id="JAPQKQ010000005">
    <property type="protein sequence ID" value="KAJ5195925.1"/>
    <property type="molecule type" value="Genomic_DNA"/>
</dbReference>
<protein>
    <submittedName>
        <fullName evidence="2">Uncharacterized protein</fullName>
    </submittedName>
</protein>
<feature type="region of interest" description="Disordered" evidence="1">
    <location>
        <begin position="91"/>
        <end position="112"/>
    </location>
</feature>